<dbReference type="EMBL" id="CACSIO010000001">
    <property type="protein sequence ID" value="CAA0080726.1"/>
    <property type="molecule type" value="Genomic_DNA"/>
</dbReference>
<dbReference type="Gene3D" id="3.40.50.720">
    <property type="entry name" value="NAD(P)-binding Rossmann-like Domain"/>
    <property type="match status" value="2"/>
</dbReference>
<evidence type="ECO:0000256" key="1">
    <source>
        <dbReference type="ARBA" id="ARBA00007430"/>
    </source>
</evidence>
<proteinExistence type="inferred from homology"/>
<dbReference type="PANTHER" id="PTHR43318:SF1">
    <property type="entry name" value="POLYSACCHARIDE BIOSYNTHESIS PROTEIN EPSC-RELATED"/>
    <property type="match status" value="1"/>
</dbReference>
<dbReference type="Proteomes" id="UP000441399">
    <property type="component" value="Unassembled WGS sequence"/>
</dbReference>
<dbReference type="InterPro" id="IPR003869">
    <property type="entry name" value="Polysac_CapD-like"/>
</dbReference>
<dbReference type="AlphaFoldDB" id="A0A5S9MUK2"/>
<evidence type="ECO:0000259" key="3">
    <source>
        <dbReference type="Pfam" id="PF02719"/>
    </source>
</evidence>
<feature type="transmembrane region" description="Helical" evidence="2">
    <location>
        <begin position="15"/>
        <end position="37"/>
    </location>
</feature>
<dbReference type="OrthoDB" id="9803111at2"/>
<protein>
    <submittedName>
        <fullName evidence="4">UDP-N-acetyl-alpha-D-glucosamine C6 dehydratase</fullName>
        <ecNumber evidence="4">4.2.1.135</ecNumber>
    </submittedName>
</protein>
<gene>
    <name evidence="4" type="primary">pglF</name>
    <name evidence="4" type="ORF">OPDIPICF_00233</name>
</gene>
<dbReference type="InterPro" id="IPR051203">
    <property type="entry name" value="Polysaccharide_Synthase-Rel"/>
</dbReference>
<name>A0A5S9MUK2_9GAMM</name>
<dbReference type="SUPFAM" id="SSF51735">
    <property type="entry name" value="NAD(P)-binding Rossmann-fold domains"/>
    <property type="match status" value="1"/>
</dbReference>
<dbReference type="InterPro" id="IPR036291">
    <property type="entry name" value="NAD(P)-bd_dom_sf"/>
</dbReference>
<organism evidence="4 5">
    <name type="scientific">BD1-7 clade bacterium</name>
    <dbReference type="NCBI Taxonomy" id="2029982"/>
    <lineage>
        <taxon>Bacteria</taxon>
        <taxon>Pseudomonadati</taxon>
        <taxon>Pseudomonadota</taxon>
        <taxon>Gammaproteobacteria</taxon>
        <taxon>Cellvibrionales</taxon>
        <taxon>Spongiibacteraceae</taxon>
        <taxon>BD1-7 clade</taxon>
    </lineage>
</organism>
<comment type="similarity">
    <text evidence="1">Belongs to the polysaccharide synthase family.</text>
</comment>
<feature type="transmembrane region" description="Helical" evidence="2">
    <location>
        <begin position="49"/>
        <end position="70"/>
    </location>
</feature>
<dbReference type="Pfam" id="PF02719">
    <property type="entry name" value="Polysacc_synt_2"/>
    <property type="match status" value="1"/>
</dbReference>
<keyword evidence="2" id="KW-0812">Transmembrane</keyword>
<keyword evidence="2" id="KW-0472">Membrane</keyword>
<keyword evidence="2" id="KW-1133">Transmembrane helix</keyword>
<dbReference type="CDD" id="cd05237">
    <property type="entry name" value="UDP_invert_4-6DH_SDR_e"/>
    <property type="match status" value="1"/>
</dbReference>
<feature type="domain" description="Polysaccharide biosynthesis protein CapD-like" evidence="3">
    <location>
        <begin position="301"/>
        <end position="613"/>
    </location>
</feature>
<feature type="transmembrane region" description="Helical" evidence="2">
    <location>
        <begin position="82"/>
        <end position="100"/>
    </location>
</feature>
<dbReference type="PANTHER" id="PTHR43318">
    <property type="entry name" value="UDP-N-ACETYLGLUCOSAMINE 4,6-DEHYDRATASE"/>
    <property type="match status" value="1"/>
</dbReference>
<evidence type="ECO:0000256" key="2">
    <source>
        <dbReference type="SAM" id="Phobius"/>
    </source>
</evidence>
<evidence type="ECO:0000313" key="5">
    <source>
        <dbReference type="Proteomes" id="UP000441399"/>
    </source>
</evidence>
<reference evidence="4 5" key="1">
    <citation type="submission" date="2019-11" db="EMBL/GenBank/DDBJ databases">
        <authorList>
            <person name="Holert J."/>
        </authorList>
    </citation>
    <scope>NUCLEOTIDE SEQUENCE [LARGE SCALE GENOMIC DNA]</scope>
    <source>
        <strain evidence="4">SB11_3</strain>
    </source>
</reference>
<dbReference type="GO" id="GO:0016829">
    <property type="term" value="F:lyase activity"/>
    <property type="evidence" value="ECO:0007669"/>
    <property type="project" value="UniProtKB-KW"/>
</dbReference>
<sequence length="688" mass="76059">MRQKLTALPRYQKRIIAVVFDVVCVWLCFLAAMMTRLGTDLVSGFVHQAPVFVFMLLPLSAMPFFVRMGLYRAVLRCMRQDAMWNIVKAAGFATLGLVVMDKLLLTQLVIPRSVPLIYCLYLATALSGTRYLMARWLIGSNIRTVLLQWVRVSRAPTHLSGRPVVLVGDIDVAAQAIEVLDSSRQYMPQAVIDIQGQNAGGEIAARKIYQLDDMAKVVLKHQPAQILLTLSPRPRKERRRIIKQLEVFGLPIKTIPCWHDITANRVRIDSFRDLDIADVLERDEVPCDPALMAKNIDGRVVLITGAGGSIGAELSLQVLRQHPAMLIVVDQCEYNLYQCEQRLTAESSEQVDIVAALLSTQDQTSLVKLMQRYCVETVFHAAAYKHVPMVEHNVIQGLANNLCSTISVAQAAVIAGVGQVVLVSSDKAVRPTNVMGASKRLSELYLQALNHVAEFAPLSIEQHCNGVNSQQLHGCLTRRTHFVAVRFGNVLGSSGSVVPLFKQQIEQGGPVTVTHPEITRYFMTIPEAARLVIQAGALAAADVYVLDMGKPVRIVQLAERLIRLSGLTVRSDNNPEGDVDIVFTGLRDGEKLYEELLIGNDPQPTPHPGIFCANEQRVSWQQLTQFWDLLSAAFVRDDEIEVRQLAIDFVQAVDQGEDVEAWLTAALGKPDAPVKSTCDVTQLVSSGH</sequence>
<accession>A0A5S9MUK2</accession>
<dbReference type="EC" id="4.2.1.135" evidence="4"/>
<evidence type="ECO:0000313" key="4">
    <source>
        <dbReference type="EMBL" id="CAA0080726.1"/>
    </source>
</evidence>
<keyword evidence="5" id="KW-1185">Reference proteome</keyword>
<keyword evidence="4" id="KW-0456">Lyase</keyword>